<dbReference type="InterPro" id="IPR049457">
    <property type="entry name" value="Emfourin"/>
</dbReference>
<dbReference type="RefSeq" id="WP_031384032.1">
    <property type="nucleotide sequence ID" value="NZ_BAABKI010000050.1"/>
</dbReference>
<organism evidence="1 2">
    <name type="scientific">Modicisalibacter zincidurans</name>
    <dbReference type="NCBI Taxonomy" id="1178777"/>
    <lineage>
        <taxon>Bacteria</taxon>
        <taxon>Pseudomonadati</taxon>
        <taxon>Pseudomonadota</taxon>
        <taxon>Gammaproteobacteria</taxon>
        <taxon>Oceanospirillales</taxon>
        <taxon>Halomonadaceae</taxon>
        <taxon>Modicisalibacter</taxon>
    </lineage>
</organism>
<sequence length="127" mass="13844">MSVAGDSSRPVLGPRSRLMIRREGGLAHFPGLAAPRCIEGSECTPGQRRWLENLLAMALCCGAEGEASGADRRFFRLTIDEPGDAAGEVMDDAVRPRWSLIVDETRAPRSLVTLWRHGELGEEPDGE</sequence>
<evidence type="ECO:0000313" key="2">
    <source>
        <dbReference type="Proteomes" id="UP001500074"/>
    </source>
</evidence>
<name>A0ABP9RKC5_9GAMM</name>
<accession>A0ABP9RKC5</accession>
<reference evidence="2" key="1">
    <citation type="journal article" date="2019" name="Int. J. Syst. Evol. Microbiol.">
        <title>The Global Catalogue of Microorganisms (GCM) 10K type strain sequencing project: providing services to taxonomists for standard genome sequencing and annotation.</title>
        <authorList>
            <consortium name="The Broad Institute Genomics Platform"/>
            <consortium name="The Broad Institute Genome Sequencing Center for Infectious Disease"/>
            <person name="Wu L."/>
            <person name="Ma J."/>
        </authorList>
    </citation>
    <scope>NUCLEOTIDE SEQUENCE [LARGE SCALE GENOMIC DNA]</scope>
    <source>
        <strain evidence="2">JCM 18472</strain>
    </source>
</reference>
<evidence type="ECO:0000313" key="1">
    <source>
        <dbReference type="EMBL" id="GAA5179409.1"/>
    </source>
</evidence>
<protein>
    <submittedName>
        <fullName evidence="1">Uncharacterized protein</fullName>
    </submittedName>
</protein>
<comment type="caution">
    <text evidence="1">The sequence shown here is derived from an EMBL/GenBank/DDBJ whole genome shotgun (WGS) entry which is preliminary data.</text>
</comment>
<gene>
    <name evidence="1" type="ORF">GCM10023342_31170</name>
</gene>
<dbReference type="Proteomes" id="UP001500074">
    <property type="component" value="Unassembled WGS sequence"/>
</dbReference>
<keyword evidence="2" id="KW-1185">Reference proteome</keyword>
<proteinExistence type="predicted"/>
<dbReference type="Pfam" id="PF20242">
    <property type="entry name" value="Emfourin"/>
    <property type="match status" value="1"/>
</dbReference>
<dbReference type="EMBL" id="BAABKI010000050">
    <property type="protein sequence ID" value="GAA5179409.1"/>
    <property type="molecule type" value="Genomic_DNA"/>
</dbReference>